<dbReference type="Proteomes" id="UP001223646">
    <property type="component" value="Unassembled WGS sequence"/>
</dbReference>
<proteinExistence type="predicted"/>
<organism evidence="3 5">
    <name type="scientific">Corynebacterium amycolatum</name>
    <dbReference type="NCBI Taxonomy" id="43765"/>
    <lineage>
        <taxon>Bacteria</taxon>
        <taxon>Bacillati</taxon>
        <taxon>Actinomycetota</taxon>
        <taxon>Actinomycetes</taxon>
        <taxon>Mycobacteriales</taxon>
        <taxon>Corynebacteriaceae</taxon>
        <taxon>Corynebacterium</taxon>
    </lineage>
</organism>
<sequence>MATNDAKEMKKANRAAKRAQRKQTRSQMWQAFKLQRSRDNKLVPYMALGFFGPIILLLLLGLLIGGVWPWVLTIIGISIGFMVAMYIFSKRLEASFYTEAEGQAGAAAWTLDNMRQGVGYVWHVKTGVVANQHMDAVHRVIGNAGVVLVGEGDPNRVKQMIAREKKSLARIAGEAPIYDMIAGSDEGQVPPKKLQRELMRLPRNLNKDQANALNERIQSMDRIRDARANMPKGPMPKGANPQAGMNRRARRAANRGKKH</sequence>
<feature type="compositionally biased region" description="Basic and acidic residues" evidence="1">
    <location>
        <begin position="1"/>
        <end position="11"/>
    </location>
</feature>
<evidence type="ECO:0000256" key="1">
    <source>
        <dbReference type="SAM" id="MobiDB-lite"/>
    </source>
</evidence>
<dbReference type="GeneID" id="92768642"/>
<reference evidence="3" key="3">
    <citation type="submission" date="2024-05" db="EMBL/GenBank/DDBJ databases">
        <authorList>
            <person name="Wolfe A."/>
        </authorList>
    </citation>
    <scope>NUCLEOTIDE SEQUENCE</scope>
    <source>
        <strain evidence="3">UMB1064</strain>
    </source>
</reference>
<feature type="transmembrane region" description="Helical" evidence="2">
    <location>
        <begin position="70"/>
        <end position="88"/>
    </location>
</feature>
<dbReference type="Proteomes" id="UP001220238">
    <property type="component" value="Chromosome"/>
</dbReference>
<dbReference type="EMBL" id="CP120206">
    <property type="protein sequence ID" value="WET43596.1"/>
    <property type="molecule type" value="Genomic_DNA"/>
</dbReference>
<feature type="region of interest" description="Disordered" evidence="1">
    <location>
        <begin position="227"/>
        <end position="259"/>
    </location>
</feature>
<reference evidence="4" key="1">
    <citation type="submission" date="2023-03" db="EMBL/GenBank/DDBJ databases">
        <title>Corynebacterium amycolatum SB-1.</title>
        <authorList>
            <person name="Jo H."/>
        </authorList>
    </citation>
    <scope>NUCLEOTIDE SEQUENCE</scope>
    <source>
        <strain evidence="4">SB-1</strain>
    </source>
</reference>
<feature type="transmembrane region" description="Helical" evidence="2">
    <location>
        <begin position="42"/>
        <end position="64"/>
    </location>
</feature>
<keyword evidence="2" id="KW-0472">Membrane</keyword>
<feature type="compositionally biased region" description="Basic residues" evidence="1">
    <location>
        <begin position="247"/>
        <end position="259"/>
    </location>
</feature>
<keyword evidence="2" id="KW-0812">Transmembrane</keyword>
<dbReference type="InterPro" id="IPR025445">
    <property type="entry name" value="DUF4191"/>
</dbReference>
<feature type="region of interest" description="Disordered" evidence="1">
    <location>
        <begin position="1"/>
        <end position="24"/>
    </location>
</feature>
<dbReference type="Pfam" id="PF13829">
    <property type="entry name" value="DUF4191"/>
    <property type="match status" value="1"/>
</dbReference>
<keyword evidence="2" id="KW-1133">Transmembrane helix</keyword>
<evidence type="ECO:0000256" key="2">
    <source>
        <dbReference type="SAM" id="Phobius"/>
    </source>
</evidence>
<name>A0AAJ5YA80_CORAY</name>
<feature type="compositionally biased region" description="Basic residues" evidence="1">
    <location>
        <begin position="12"/>
        <end position="24"/>
    </location>
</feature>
<evidence type="ECO:0000313" key="4">
    <source>
        <dbReference type="EMBL" id="WET43596.1"/>
    </source>
</evidence>
<protein>
    <submittedName>
        <fullName evidence="3">DUF4191 domain-containing protein</fullName>
    </submittedName>
</protein>
<gene>
    <name evidence="4" type="ORF">P2W56_09210</name>
    <name evidence="3" type="ORF">QP460_004155</name>
</gene>
<reference evidence="3" key="2">
    <citation type="submission" date="2023-05" db="EMBL/GenBank/DDBJ databases">
        <authorList>
            <person name="Du J."/>
        </authorList>
    </citation>
    <scope>NUCLEOTIDE SEQUENCE</scope>
    <source>
        <strain evidence="3">UMB1064</strain>
    </source>
</reference>
<evidence type="ECO:0000313" key="5">
    <source>
        <dbReference type="Proteomes" id="UP001223646"/>
    </source>
</evidence>
<dbReference type="EMBL" id="JASOOY020000011">
    <property type="protein sequence ID" value="MEO3716777.1"/>
    <property type="molecule type" value="Genomic_DNA"/>
</dbReference>
<evidence type="ECO:0000313" key="3">
    <source>
        <dbReference type="EMBL" id="MEO3716777.1"/>
    </source>
</evidence>
<dbReference type="AlphaFoldDB" id="A0AAJ5YA80"/>
<dbReference type="RefSeq" id="WP_005511046.1">
    <property type="nucleotide sequence ID" value="NZ_CP046975.1"/>
</dbReference>
<accession>A0AAJ5YA80</accession>